<dbReference type="InterPro" id="IPR050300">
    <property type="entry name" value="GDXG_lipolytic_enzyme"/>
</dbReference>
<dbReference type="PANTHER" id="PTHR48081">
    <property type="entry name" value="AB HYDROLASE SUPERFAMILY PROTEIN C4A8.06C"/>
    <property type="match status" value="1"/>
</dbReference>
<dbReference type="SUPFAM" id="SSF53474">
    <property type="entry name" value="alpha/beta-Hydrolases"/>
    <property type="match status" value="1"/>
</dbReference>
<evidence type="ECO:0000256" key="3">
    <source>
        <dbReference type="PROSITE-ProRule" id="PRU10038"/>
    </source>
</evidence>
<dbReference type="Proteomes" id="UP001241092">
    <property type="component" value="Chromosome"/>
</dbReference>
<dbReference type="AlphaFoldDB" id="A0AAI8TYE2"/>
<organism evidence="5 6">
    <name type="scientific">Mycolicibacterium mageritense</name>
    <name type="common">Mycobacterium mageritense</name>
    <dbReference type="NCBI Taxonomy" id="53462"/>
    <lineage>
        <taxon>Bacteria</taxon>
        <taxon>Bacillati</taxon>
        <taxon>Actinomycetota</taxon>
        <taxon>Actinomycetes</taxon>
        <taxon>Mycobacteriales</taxon>
        <taxon>Mycobacteriaceae</taxon>
        <taxon>Mycolicibacterium</taxon>
    </lineage>
</organism>
<dbReference type="EMBL" id="AP027452">
    <property type="protein sequence ID" value="BDY31289.1"/>
    <property type="molecule type" value="Genomic_DNA"/>
</dbReference>
<dbReference type="EC" id="3.1.1.1" evidence="5"/>
<accession>A0AAI8TYE2</accession>
<dbReference type="Pfam" id="PF07859">
    <property type="entry name" value="Abhydrolase_3"/>
    <property type="match status" value="1"/>
</dbReference>
<feature type="domain" description="Alpha/beta hydrolase fold-3" evidence="4">
    <location>
        <begin position="78"/>
        <end position="283"/>
    </location>
</feature>
<dbReference type="FunFam" id="3.40.50.1820:FF:000089">
    <property type="entry name" value="Alpha/beta hydrolase"/>
    <property type="match status" value="1"/>
</dbReference>
<sequence length="310" mass="32658">MDVSIDPEIAALLPALNTGFPAVETMTGAEARAAVRARYRPPAEPQPIGAVRQDVVPGGIPVRIYWPAASRPAPPPLLVFAHGGGFVFCDLDTHDDLCRSLANDVGAVVVSVDYRLAPESRWPTAAEDVYVALCWTAGQAEELGGDASRLVIAGDSAGGNLAAVTALLARDRGGPDIACQALLYPVIAADFTTESYRRFGTGFYNTAAAMQWYWDQYVPDPAERTHPYASPLHADLSGLPPAVVVTAGLDALRSEGSRYAESLSAAGVPVVHRCYSGAIHGFMTMSGLALAGEARWQAGTDIATALRPAR</sequence>
<dbReference type="RefSeq" id="WP_276823251.1">
    <property type="nucleotide sequence ID" value="NZ_AP027452.1"/>
</dbReference>
<dbReference type="InterPro" id="IPR029058">
    <property type="entry name" value="AB_hydrolase_fold"/>
</dbReference>
<dbReference type="PROSITE" id="PS01174">
    <property type="entry name" value="LIPASE_GDXG_SER"/>
    <property type="match status" value="1"/>
</dbReference>
<evidence type="ECO:0000313" key="6">
    <source>
        <dbReference type="Proteomes" id="UP001241092"/>
    </source>
</evidence>
<keyword evidence="2 5" id="KW-0378">Hydrolase</keyword>
<gene>
    <name evidence="5" type="primary">nlhH_4</name>
    <name evidence="5" type="ORF">hbim_05241</name>
</gene>
<dbReference type="PANTHER" id="PTHR48081:SF8">
    <property type="entry name" value="ALPHA_BETA HYDROLASE FOLD-3 DOMAIN-CONTAINING PROTEIN-RELATED"/>
    <property type="match status" value="1"/>
</dbReference>
<evidence type="ECO:0000259" key="4">
    <source>
        <dbReference type="Pfam" id="PF07859"/>
    </source>
</evidence>
<dbReference type="GO" id="GO:0106435">
    <property type="term" value="F:carboxylesterase activity"/>
    <property type="evidence" value="ECO:0007669"/>
    <property type="project" value="UniProtKB-EC"/>
</dbReference>
<evidence type="ECO:0000256" key="1">
    <source>
        <dbReference type="ARBA" id="ARBA00010515"/>
    </source>
</evidence>
<proteinExistence type="inferred from homology"/>
<dbReference type="InterPro" id="IPR013094">
    <property type="entry name" value="AB_hydrolase_3"/>
</dbReference>
<dbReference type="Gene3D" id="3.40.50.1820">
    <property type="entry name" value="alpha/beta hydrolase"/>
    <property type="match status" value="1"/>
</dbReference>
<feature type="active site" evidence="3">
    <location>
        <position position="156"/>
    </location>
</feature>
<evidence type="ECO:0000313" key="5">
    <source>
        <dbReference type="EMBL" id="BDY31289.1"/>
    </source>
</evidence>
<reference evidence="5" key="1">
    <citation type="submission" date="2023-03" db="EMBL/GenBank/DDBJ databases">
        <title>Draft genome sequence of a Mycolicibacterium mageritense strain H4_3_1 isolated from a hybrid biological-inorganic system reactor.</title>
        <authorList>
            <person name="Feng X."/>
            <person name="Kazama D."/>
            <person name="Sato K."/>
            <person name="Kobayashi H."/>
        </authorList>
    </citation>
    <scope>NUCLEOTIDE SEQUENCE</scope>
    <source>
        <strain evidence="5">H4_3_1</strain>
    </source>
</reference>
<comment type="similarity">
    <text evidence="1">Belongs to the 'GDXG' lipolytic enzyme family.</text>
</comment>
<name>A0AAI8TYE2_MYCME</name>
<evidence type="ECO:0000256" key="2">
    <source>
        <dbReference type="ARBA" id="ARBA00022801"/>
    </source>
</evidence>
<dbReference type="InterPro" id="IPR033140">
    <property type="entry name" value="Lipase_GDXG_put_SER_AS"/>
</dbReference>
<protein>
    <submittedName>
        <fullName evidence="5">Carboxylesterase NlhH</fullName>
        <ecNumber evidence="5">3.1.1.1</ecNumber>
    </submittedName>
</protein>